<keyword evidence="2" id="KW-1185">Reference proteome</keyword>
<dbReference type="KEGG" id="cnan:A2G96_08030"/>
<reference evidence="1 2" key="1">
    <citation type="submission" date="2016-03" db="EMBL/GenBank/DDBJ databases">
        <title>Complete genome sequence of a novel chlorpyrifos degrading bacterium, Cupriavidus nantongensis sp. X1.</title>
        <authorList>
            <person name="Fang L."/>
        </authorList>
    </citation>
    <scope>NUCLEOTIDE SEQUENCE [LARGE SCALE GENOMIC DNA]</scope>
    <source>
        <strain evidence="1 2">X1</strain>
    </source>
</reference>
<dbReference type="Proteomes" id="UP000075238">
    <property type="component" value="Chromosome 1"/>
</dbReference>
<protein>
    <submittedName>
        <fullName evidence="1">Uncharacterized protein</fullName>
    </submittedName>
</protein>
<gene>
    <name evidence="1" type="ORF">A2G96_08030</name>
</gene>
<organism evidence="1 2">
    <name type="scientific">Cupriavidus nantongensis</name>
    <dbReference type="NCBI Taxonomy" id="1796606"/>
    <lineage>
        <taxon>Bacteria</taxon>
        <taxon>Pseudomonadati</taxon>
        <taxon>Pseudomonadota</taxon>
        <taxon>Betaproteobacteria</taxon>
        <taxon>Burkholderiales</taxon>
        <taxon>Burkholderiaceae</taxon>
        <taxon>Cupriavidus</taxon>
    </lineage>
</organism>
<dbReference type="AlphaFoldDB" id="A0A142JHX5"/>
<name>A0A142JHX5_9BURK</name>
<dbReference type="STRING" id="1796606.A2G96_08030"/>
<proteinExistence type="predicted"/>
<dbReference type="EMBL" id="CP014844">
    <property type="protein sequence ID" value="AMR77687.1"/>
    <property type="molecule type" value="Genomic_DNA"/>
</dbReference>
<evidence type="ECO:0000313" key="2">
    <source>
        <dbReference type="Proteomes" id="UP000075238"/>
    </source>
</evidence>
<sequence>MMALPSSNASETATVRMRAWDAEVGGSLLADTGTIYAAPGADLGMWDWEMPLNSNAALYGGDVKATAYFADHVAARRVEIEVIDLDNPAGYIDQARLVVGQYWEPEHNAELGSARVSVIDTSKVSRADSGDPVVDRGTLHSALAFDMTWLDPEDRARLAHILRGCGLYRPLFISIYPESEDVLTEQDCMIYGRIKAMPALTHARLGLFASQLEIEGW</sequence>
<evidence type="ECO:0000313" key="1">
    <source>
        <dbReference type="EMBL" id="AMR77687.1"/>
    </source>
</evidence>
<accession>A0A142JHX5</accession>